<reference evidence="4" key="2">
    <citation type="submission" date="2015-01" db="EMBL/GenBank/DDBJ databases">
        <title>Evolutionary Origins and Diversification of the Mycorrhizal Mutualists.</title>
        <authorList>
            <consortium name="DOE Joint Genome Institute"/>
            <consortium name="Mycorrhizal Genomics Consortium"/>
            <person name="Kohler A."/>
            <person name="Kuo A."/>
            <person name="Nagy L.G."/>
            <person name="Floudas D."/>
            <person name="Copeland A."/>
            <person name="Barry K.W."/>
            <person name="Cichocki N."/>
            <person name="Veneault-Fourrey C."/>
            <person name="LaButti K."/>
            <person name="Lindquist E.A."/>
            <person name="Lipzen A."/>
            <person name="Lundell T."/>
            <person name="Morin E."/>
            <person name="Murat C."/>
            <person name="Riley R."/>
            <person name="Ohm R."/>
            <person name="Sun H."/>
            <person name="Tunlid A."/>
            <person name="Henrissat B."/>
            <person name="Grigoriev I.V."/>
            <person name="Hibbett D.S."/>
            <person name="Martin F."/>
        </authorList>
    </citation>
    <scope>NUCLEOTIDE SEQUENCE [LARGE SCALE GENOMIC DNA]</scope>
    <source>
        <strain evidence="4">LaAM-08-1</strain>
    </source>
</reference>
<dbReference type="InterPro" id="IPR036291">
    <property type="entry name" value="NAD(P)-bd_dom_sf"/>
</dbReference>
<dbReference type="PANTHER" id="PTHR42901:SF1">
    <property type="entry name" value="ALCOHOL DEHYDROGENASE"/>
    <property type="match status" value="1"/>
</dbReference>
<dbReference type="SUPFAM" id="SSF51735">
    <property type="entry name" value="NAD(P)-binding Rossmann-fold domains"/>
    <property type="match status" value="1"/>
</dbReference>
<dbReference type="Gene3D" id="3.40.50.720">
    <property type="entry name" value="NAD(P)-binding Rossmann-like Domain"/>
    <property type="match status" value="1"/>
</dbReference>
<reference evidence="3 4" key="1">
    <citation type="submission" date="2014-04" db="EMBL/GenBank/DDBJ databases">
        <authorList>
            <consortium name="DOE Joint Genome Institute"/>
            <person name="Kuo A."/>
            <person name="Kohler A."/>
            <person name="Nagy L.G."/>
            <person name="Floudas D."/>
            <person name="Copeland A."/>
            <person name="Barry K.W."/>
            <person name="Cichocki N."/>
            <person name="Veneault-Fourrey C."/>
            <person name="LaButti K."/>
            <person name="Lindquist E.A."/>
            <person name="Lipzen A."/>
            <person name="Lundell T."/>
            <person name="Morin E."/>
            <person name="Murat C."/>
            <person name="Sun H."/>
            <person name="Tunlid A."/>
            <person name="Henrissat B."/>
            <person name="Grigoriev I.V."/>
            <person name="Hibbett D.S."/>
            <person name="Martin F."/>
            <person name="Nordberg H.P."/>
            <person name="Cantor M.N."/>
            <person name="Hua S.X."/>
        </authorList>
    </citation>
    <scope>NUCLEOTIDE SEQUENCE [LARGE SCALE GENOMIC DNA]</scope>
    <source>
        <strain evidence="3 4">LaAM-08-1</strain>
    </source>
</reference>
<name>A0A0C9Y0R6_9AGAR</name>
<dbReference type="PRINTS" id="PR00081">
    <property type="entry name" value="GDHRDH"/>
</dbReference>
<keyword evidence="2" id="KW-0560">Oxidoreductase</keyword>
<dbReference type="EMBL" id="KN838578">
    <property type="protein sequence ID" value="KIK03577.1"/>
    <property type="molecule type" value="Genomic_DNA"/>
</dbReference>
<dbReference type="CDD" id="cd05233">
    <property type="entry name" value="SDR_c"/>
    <property type="match status" value="1"/>
</dbReference>
<protein>
    <recommendedName>
        <fullName evidence="5">NAD(P)-binding protein</fullName>
    </recommendedName>
</protein>
<sequence>MTDASLATDNLVKKFQFTKRNYRDVYPALESSIVESQAGKTVIITGASQGIGKAIALAFAKASATNLILASRSVAKLEITRAEILKINNKSNVLVVGVDTTSEADVEKLEKAVKDKFGHADVLVNNSGQWAGRGNIVESNVKAWWSDLEVNVKGTYLATQAFLHLLPKSKQGTVITVGSLASDLIIPGSSSYVITKLALNRFNEFITLENPNVTAVVYHPGAVLTRMMDDLPDFHPFALDSPELAGAFAVYLATERAKYLNGKYASVNWDVEELEARKEDIISKGLFTEGLKGVFSTVS</sequence>
<evidence type="ECO:0000256" key="2">
    <source>
        <dbReference type="ARBA" id="ARBA00023002"/>
    </source>
</evidence>
<accession>A0A0C9Y0R6</accession>
<dbReference type="GO" id="GO:0016491">
    <property type="term" value="F:oxidoreductase activity"/>
    <property type="evidence" value="ECO:0007669"/>
    <property type="project" value="UniProtKB-KW"/>
</dbReference>
<keyword evidence="4" id="KW-1185">Reference proteome</keyword>
<dbReference type="HOGENOM" id="CLU_010194_8_0_1"/>
<dbReference type="AlphaFoldDB" id="A0A0C9Y0R6"/>
<organism evidence="3 4">
    <name type="scientific">Laccaria amethystina LaAM-08-1</name>
    <dbReference type="NCBI Taxonomy" id="1095629"/>
    <lineage>
        <taxon>Eukaryota</taxon>
        <taxon>Fungi</taxon>
        <taxon>Dikarya</taxon>
        <taxon>Basidiomycota</taxon>
        <taxon>Agaricomycotina</taxon>
        <taxon>Agaricomycetes</taxon>
        <taxon>Agaricomycetidae</taxon>
        <taxon>Agaricales</taxon>
        <taxon>Agaricineae</taxon>
        <taxon>Hydnangiaceae</taxon>
        <taxon>Laccaria</taxon>
    </lineage>
</organism>
<dbReference type="InterPro" id="IPR002347">
    <property type="entry name" value="SDR_fam"/>
</dbReference>
<dbReference type="Pfam" id="PF00106">
    <property type="entry name" value="adh_short"/>
    <property type="match status" value="1"/>
</dbReference>
<gene>
    <name evidence="3" type="ORF">K443DRAFT_94860</name>
</gene>
<proteinExistence type="inferred from homology"/>
<evidence type="ECO:0008006" key="5">
    <source>
        <dbReference type="Google" id="ProtNLM"/>
    </source>
</evidence>
<dbReference type="OrthoDB" id="1933717at2759"/>
<dbReference type="Proteomes" id="UP000054477">
    <property type="component" value="Unassembled WGS sequence"/>
</dbReference>
<evidence type="ECO:0000313" key="4">
    <source>
        <dbReference type="Proteomes" id="UP000054477"/>
    </source>
</evidence>
<evidence type="ECO:0000313" key="3">
    <source>
        <dbReference type="EMBL" id="KIK03577.1"/>
    </source>
</evidence>
<comment type="similarity">
    <text evidence="1">Belongs to the short-chain dehydrogenases/reductases (SDR) family.</text>
</comment>
<dbReference type="PANTHER" id="PTHR42901">
    <property type="entry name" value="ALCOHOL DEHYDROGENASE"/>
    <property type="match status" value="1"/>
</dbReference>
<dbReference type="STRING" id="1095629.A0A0C9Y0R6"/>
<evidence type="ECO:0000256" key="1">
    <source>
        <dbReference type="ARBA" id="ARBA00006484"/>
    </source>
</evidence>